<dbReference type="Proteomes" id="UP000255036">
    <property type="component" value="Unassembled WGS sequence"/>
</dbReference>
<evidence type="ECO:0000313" key="14">
    <source>
        <dbReference type="Proteomes" id="UP000255036"/>
    </source>
</evidence>
<dbReference type="EMBL" id="QRCT01000034">
    <property type="protein sequence ID" value="RDU23115.1"/>
    <property type="molecule type" value="Genomic_DNA"/>
</dbReference>
<comment type="similarity">
    <text evidence="10 12">Belongs to the ApbE family.</text>
</comment>
<dbReference type="Pfam" id="PF02424">
    <property type="entry name" value="ApbE"/>
    <property type="match status" value="1"/>
</dbReference>
<comment type="catalytic activity">
    <reaction evidence="9 10 12">
        <text>L-threonyl-[protein] + FAD = FMN-L-threonyl-[protein] + AMP + H(+)</text>
        <dbReference type="Rhea" id="RHEA:36847"/>
        <dbReference type="Rhea" id="RHEA-COMP:11060"/>
        <dbReference type="Rhea" id="RHEA-COMP:11061"/>
        <dbReference type="ChEBI" id="CHEBI:15378"/>
        <dbReference type="ChEBI" id="CHEBI:30013"/>
        <dbReference type="ChEBI" id="CHEBI:57692"/>
        <dbReference type="ChEBI" id="CHEBI:74257"/>
        <dbReference type="ChEBI" id="CHEBI:456215"/>
        <dbReference type="EC" id="2.7.1.180"/>
    </reaction>
</comment>
<sequence length="330" mass="36479">MNRKKTIILFIICTLLCGCSANKSNPISKSGLAFDTFITITLYDTKDEKLLDECFNLCEFYENLFSRTLPSSEIAKINAGSKNSFTVSNETAEAIRMGLKYGDISNGLFDITIGSVSELWNFKTETPVLPDDTLLKKALSSINYKNLEVDDNTVILKDSNIKIDLGGIAKGYIADKLKDYLTSKGVKQGIISLGGNILTIGKKPNGSDFTIGIQKPFAKQNQTIASIKISDKSVVSSGIYERYFKMNNKIYHHILNPHTGYPFENNLYEVSIISENSVDGDALSTICFSLGLEKGMELIESIEDTEAIFITDDYSLHYTSGIGKDVILIK</sequence>
<comment type="cofactor">
    <cofactor evidence="11">
        <name>Mg(2+)</name>
        <dbReference type="ChEBI" id="CHEBI:18420"/>
    </cofactor>
    <cofactor evidence="11">
        <name>Mn(2+)</name>
        <dbReference type="ChEBI" id="CHEBI:29035"/>
    </cofactor>
    <text evidence="11">Magnesium. Can also use manganese.</text>
</comment>
<feature type="binding site" evidence="11">
    <location>
        <position position="285"/>
    </location>
    <ligand>
        <name>Mg(2+)</name>
        <dbReference type="ChEBI" id="CHEBI:18420"/>
    </ligand>
</feature>
<dbReference type="SUPFAM" id="SSF143631">
    <property type="entry name" value="ApbE-like"/>
    <property type="match status" value="1"/>
</dbReference>
<evidence type="ECO:0000256" key="5">
    <source>
        <dbReference type="ARBA" id="ARBA00022723"/>
    </source>
</evidence>
<dbReference type="GO" id="GO:0016740">
    <property type="term" value="F:transferase activity"/>
    <property type="evidence" value="ECO:0007669"/>
    <property type="project" value="UniProtKB-UniRule"/>
</dbReference>
<dbReference type="AlphaFoldDB" id="A0A371AU73"/>
<feature type="chain" id="PRO_5039758246" description="FAD:protein FMN transferase" evidence="12">
    <location>
        <begin position="24"/>
        <end position="330"/>
    </location>
</feature>
<dbReference type="Gene3D" id="3.10.520.10">
    <property type="entry name" value="ApbE-like domains"/>
    <property type="match status" value="1"/>
</dbReference>
<keyword evidence="6 10" id="KW-0274">FAD</keyword>
<keyword evidence="12" id="KW-1003">Cell membrane</keyword>
<dbReference type="PANTHER" id="PTHR30040:SF2">
    <property type="entry name" value="FAD:PROTEIN FMN TRANSFERASE"/>
    <property type="match status" value="1"/>
</dbReference>
<evidence type="ECO:0000256" key="7">
    <source>
        <dbReference type="ARBA" id="ARBA00022842"/>
    </source>
</evidence>
<keyword evidence="12" id="KW-0472">Membrane</keyword>
<evidence type="ECO:0000256" key="4">
    <source>
        <dbReference type="ARBA" id="ARBA00022679"/>
    </source>
</evidence>
<comment type="function">
    <text evidence="12">Flavin transferase that catalyzes the transfer of the FMN moiety of FAD and its covalent binding to the hydroxyl group of a threonine residue in a target flavoprotein.</text>
</comment>
<comment type="caution">
    <text evidence="13">The sequence shown here is derived from an EMBL/GenBank/DDBJ whole genome shotgun (WGS) entry which is preliminary data.</text>
</comment>
<dbReference type="PROSITE" id="PS51257">
    <property type="entry name" value="PROKAR_LIPOPROTEIN"/>
    <property type="match status" value="1"/>
</dbReference>
<evidence type="ECO:0000256" key="9">
    <source>
        <dbReference type="ARBA" id="ARBA00048540"/>
    </source>
</evidence>
<keyword evidence="7 10" id="KW-0460">Magnesium</keyword>
<dbReference type="PIRSF" id="PIRSF006268">
    <property type="entry name" value="ApbE"/>
    <property type="match status" value="1"/>
</dbReference>
<proteinExistence type="inferred from homology"/>
<evidence type="ECO:0000256" key="1">
    <source>
        <dbReference type="ARBA" id="ARBA00011955"/>
    </source>
</evidence>
<evidence type="ECO:0000256" key="2">
    <source>
        <dbReference type="ARBA" id="ARBA00016337"/>
    </source>
</evidence>
<keyword evidence="4 10" id="KW-0808">Transferase</keyword>
<dbReference type="InterPro" id="IPR003374">
    <property type="entry name" value="ApbE-like_sf"/>
</dbReference>
<evidence type="ECO:0000313" key="13">
    <source>
        <dbReference type="EMBL" id="RDU23115.1"/>
    </source>
</evidence>
<dbReference type="PANTHER" id="PTHR30040">
    <property type="entry name" value="THIAMINE BIOSYNTHESIS LIPOPROTEIN APBE"/>
    <property type="match status" value="1"/>
</dbReference>
<comment type="subcellular location">
    <subcellularLocation>
        <location evidence="12">Cell inner membrane</location>
        <topology evidence="12">Lipid-anchor</topology>
        <orientation evidence="12">Periplasmic side</orientation>
    </subcellularLocation>
</comment>
<keyword evidence="14" id="KW-1185">Reference proteome</keyword>
<accession>A0A371AU73</accession>
<evidence type="ECO:0000256" key="8">
    <source>
        <dbReference type="ARBA" id="ARBA00031306"/>
    </source>
</evidence>
<evidence type="ECO:0000256" key="11">
    <source>
        <dbReference type="PIRSR" id="PIRSR006268-2"/>
    </source>
</evidence>
<name>A0A371AU73_9FIRM</name>
<keyword evidence="12" id="KW-0449">Lipoprotein</keyword>
<gene>
    <name evidence="13" type="ORF">DWV06_12200</name>
</gene>
<protein>
    <recommendedName>
        <fullName evidence="2 10">FAD:protein FMN transferase</fullName>
        <ecNumber evidence="1 10">2.7.1.180</ecNumber>
    </recommendedName>
    <alternativeName>
        <fullName evidence="8 10">Flavin transferase</fullName>
    </alternativeName>
</protein>
<dbReference type="InterPro" id="IPR024932">
    <property type="entry name" value="ApbE"/>
</dbReference>
<keyword evidence="12" id="KW-0997">Cell inner membrane</keyword>
<feature type="signal peptide" evidence="12">
    <location>
        <begin position="1"/>
        <end position="23"/>
    </location>
</feature>
<evidence type="ECO:0000256" key="10">
    <source>
        <dbReference type="PIRNR" id="PIRNR006268"/>
    </source>
</evidence>
<evidence type="ECO:0000256" key="12">
    <source>
        <dbReference type="RuleBase" id="RU363002"/>
    </source>
</evidence>
<evidence type="ECO:0000256" key="3">
    <source>
        <dbReference type="ARBA" id="ARBA00022630"/>
    </source>
</evidence>
<organism evidence="13 14">
    <name type="scientific">Anaerosacchariphilus polymeriproducens</name>
    <dbReference type="NCBI Taxonomy" id="1812858"/>
    <lineage>
        <taxon>Bacteria</taxon>
        <taxon>Bacillati</taxon>
        <taxon>Bacillota</taxon>
        <taxon>Clostridia</taxon>
        <taxon>Lachnospirales</taxon>
        <taxon>Lachnospiraceae</taxon>
        <taxon>Anaerosacchariphilus</taxon>
    </lineage>
</organism>
<keyword evidence="5 10" id="KW-0479">Metal-binding</keyword>
<dbReference type="EC" id="2.7.1.180" evidence="1 10"/>
<keyword evidence="12" id="KW-0732">Signal</keyword>
<feature type="binding site" evidence="11">
    <location>
        <position position="281"/>
    </location>
    <ligand>
        <name>Mg(2+)</name>
        <dbReference type="ChEBI" id="CHEBI:18420"/>
    </ligand>
</feature>
<dbReference type="OrthoDB" id="9778595at2"/>
<reference evidence="13 14" key="1">
    <citation type="submission" date="2018-07" db="EMBL/GenBank/DDBJ databases">
        <title>Anaerosacharophilus polymeroproducens gen. nov. sp. nov., an anaerobic bacterium isolated from salt field.</title>
        <authorList>
            <person name="Kim W."/>
            <person name="Yang S.-H."/>
            <person name="Oh J."/>
            <person name="Lee J.-H."/>
            <person name="Kwon K.K."/>
        </authorList>
    </citation>
    <scope>NUCLEOTIDE SEQUENCE [LARGE SCALE GENOMIC DNA]</scope>
    <source>
        <strain evidence="13 14">MCWD5</strain>
    </source>
</reference>
<dbReference type="RefSeq" id="WP_115482457.1">
    <property type="nucleotide sequence ID" value="NZ_QRCT01000034.1"/>
</dbReference>
<evidence type="ECO:0000256" key="6">
    <source>
        <dbReference type="ARBA" id="ARBA00022827"/>
    </source>
</evidence>
<keyword evidence="3 10" id="KW-0285">Flavoprotein</keyword>
<feature type="binding site" evidence="11">
    <location>
        <position position="167"/>
    </location>
    <ligand>
        <name>Mg(2+)</name>
        <dbReference type="ChEBI" id="CHEBI:18420"/>
    </ligand>
</feature>
<dbReference type="GO" id="GO:0046872">
    <property type="term" value="F:metal ion binding"/>
    <property type="evidence" value="ECO:0007669"/>
    <property type="project" value="UniProtKB-UniRule"/>
</dbReference>
<dbReference type="GO" id="GO:0005886">
    <property type="term" value="C:plasma membrane"/>
    <property type="evidence" value="ECO:0007669"/>
    <property type="project" value="UniProtKB-SubCell"/>
</dbReference>